<dbReference type="eggNOG" id="ENOG502TM4J">
    <property type="taxonomic scope" value="Eukaryota"/>
</dbReference>
<sequence length="297" mass="34226">MHLTFVVILCLSHLSQMRANSQIVYKSTNIECFPDPAFAVNSTCRIRAVNWNKAVAQMDCDLITPLANTSVQIEVFKKSDNNRYQPFLVNVTVNMCDVISKRNFIPYGTMFWKILKKHTNVNHSCPIMPGHLIARNLYIDKNILPRFPLAFYQIYLKVIENYADRPSRTAGVIKFYVQAREMSTDPTIVYKLKNIECIANPKRVENISCFIKAINWNKAVAQMDCDLILPLRNTSIEIAVLKKNYNNQYHPFLINVTFNACDMLSSRKYLPYAPIVRKVMKIYTNVNHTCPITVKSS</sequence>
<dbReference type="PANTHER" id="PTHR20898">
    <property type="entry name" value="DAEDALUS ON 3-RELATED-RELATED"/>
    <property type="match status" value="1"/>
</dbReference>
<dbReference type="AlphaFoldDB" id="A0A0Q9WE30"/>
<name>A0A0Q9WE30_DROVI</name>
<evidence type="ECO:0000313" key="3">
    <source>
        <dbReference type="Proteomes" id="UP000008792"/>
    </source>
</evidence>
<protein>
    <submittedName>
        <fullName evidence="2">Uncharacterized protein</fullName>
    </submittedName>
</protein>
<feature type="signal peptide" evidence="1">
    <location>
        <begin position="1"/>
        <end position="19"/>
    </location>
</feature>
<dbReference type="PANTHER" id="PTHR20898:SF0">
    <property type="entry name" value="DAEDALUS ON 3-RELATED"/>
    <property type="match status" value="1"/>
</dbReference>
<dbReference type="EMBL" id="CH940662">
    <property type="protein sequence ID" value="KRF78560.1"/>
    <property type="molecule type" value="Genomic_DNA"/>
</dbReference>
<proteinExistence type="predicted"/>
<keyword evidence="1" id="KW-0732">Signal</keyword>
<dbReference type="Pfam" id="PF06477">
    <property type="entry name" value="DUF1091"/>
    <property type="match status" value="2"/>
</dbReference>
<dbReference type="InterPro" id="IPR010512">
    <property type="entry name" value="DUF1091"/>
</dbReference>
<keyword evidence="3" id="KW-1185">Reference proteome</keyword>
<organism evidence="2 3">
    <name type="scientific">Drosophila virilis</name>
    <name type="common">Fruit fly</name>
    <dbReference type="NCBI Taxonomy" id="7244"/>
    <lineage>
        <taxon>Eukaryota</taxon>
        <taxon>Metazoa</taxon>
        <taxon>Ecdysozoa</taxon>
        <taxon>Arthropoda</taxon>
        <taxon>Hexapoda</taxon>
        <taxon>Insecta</taxon>
        <taxon>Pterygota</taxon>
        <taxon>Neoptera</taxon>
        <taxon>Endopterygota</taxon>
        <taxon>Diptera</taxon>
        <taxon>Brachycera</taxon>
        <taxon>Muscomorpha</taxon>
        <taxon>Ephydroidea</taxon>
        <taxon>Drosophilidae</taxon>
        <taxon>Drosophila</taxon>
    </lineage>
</organism>
<reference evidence="2 3" key="1">
    <citation type="journal article" date="2007" name="Nature">
        <title>Evolution of genes and genomes on the Drosophila phylogeny.</title>
        <authorList>
            <consortium name="Drosophila 12 Genomes Consortium"/>
            <person name="Clark A.G."/>
            <person name="Eisen M.B."/>
            <person name="Smith D.R."/>
            <person name="Bergman C.M."/>
            <person name="Oliver B."/>
            <person name="Markow T.A."/>
            <person name="Kaufman T.C."/>
            <person name="Kellis M."/>
            <person name="Gelbart W."/>
            <person name="Iyer V.N."/>
            <person name="Pollard D.A."/>
            <person name="Sackton T.B."/>
            <person name="Larracuente A.M."/>
            <person name="Singh N.D."/>
            <person name="Abad J.P."/>
            <person name="Abt D.N."/>
            <person name="Adryan B."/>
            <person name="Aguade M."/>
            <person name="Akashi H."/>
            <person name="Anderson W.W."/>
            <person name="Aquadro C.F."/>
            <person name="Ardell D.H."/>
            <person name="Arguello R."/>
            <person name="Artieri C.G."/>
            <person name="Barbash D.A."/>
            <person name="Barker D."/>
            <person name="Barsanti P."/>
            <person name="Batterham P."/>
            <person name="Batzoglou S."/>
            <person name="Begun D."/>
            <person name="Bhutkar A."/>
            <person name="Blanco E."/>
            <person name="Bosak S.A."/>
            <person name="Bradley R.K."/>
            <person name="Brand A.D."/>
            <person name="Brent M.R."/>
            <person name="Brooks A.N."/>
            <person name="Brown R.H."/>
            <person name="Butlin R.K."/>
            <person name="Caggese C."/>
            <person name="Calvi B.R."/>
            <person name="Bernardo de Carvalho A."/>
            <person name="Caspi A."/>
            <person name="Castrezana S."/>
            <person name="Celniker S.E."/>
            <person name="Chang J.L."/>
            <person name="Chapple C."/>
            <person name="Chatterji S."/>
            <person name="Chinwalla A."/>
            <person name="Civetta A."/>
            <person name="Clifton S.W."/>
            <person name="Comeron J.M."/>
            <person name="Costello J.C."/>
            <person name="Coyne J.A."/>
            <person name="Daub J."/>
            <person name="David R.G."/>
            <person name="Delcher A.L."/>
            <person name="Delehaunty K."/>
            <person name="Do C.B."/>
            <person name="Ebling H."/>
            <person name="Edwards K."/>
            <person name="Eickbush T."/>
            <person name="Evans J.D."/>
            <person name="Filipski A."/>
            <person name="Findeiss S."/>
            <person name="Freyhult E."/>
            <person name="Fulton L."/>
            <person name="Fulton R."/>
            <person name="Garcia A.C."/>
            <person name="Gardiner A."/>
            <person name="Garfield D.A."/>
            <person name="Garvin B.E."/>
            <person name="Gibson G."/>
            <person name="Gilbert D."/>
            <person name="Gnerre S."/>
            <person name="Godfrey J."/>
            <person name="Good R."/>
            <person name="Gotea V."/>
            <person name="Gravely B."/>
            <person name="Greenberg A.J."/>
            <person name="Griffiths-Jones S."/>
            <person name="Gross S."/>
            <person name="Guigo R."/>
            <person name="Gustafson E.A."/>
            <person name="Haerty W."/>
            <person name="Hahn M.W."/>
            <person name="Halligan D.L."/>
            <person name="Halpern A.L."/>
            <person name="Halter G.M."/>
            <person name="Han M.V."/>
            <person name="Heger A."/>
            <person name="Hillier L."/>
            <person name="Hinrichs A.S."/>
            <person name="Holmes I."/>
            <person name="Hoskins R.A."/>
            <person name="Hubisz M.J."/>
            <person name="Hultmark D."/>
            <person name="Huntley M.A."/>
            <person name="Jaffe D.B."/>
            <person name="Jagadeeshan S."/>
            <person name="Jeck W.R."/>
            <person name="Johnson J."/>
            <person name="Jones C.D."/>
            <person name="Jordan W.C."/>
            <person name="Karpen G.H."/>
            <person name="Kataoka E."/>
            <person name="Keightley P.D."/>
            <person name="Kheradpour P."/>
            <person name="Kirkness E.F."/>
            <person name="Koerich L.B."/>
            <person name="Kristiansen K."/>
            <person name="Kudrna D."/>
            <person name="Kulathinal R.J."/>
            <person name="Kumar S."/>
            <person name="Kwok R."/>
            <person name="Lander E."/>
            <person name="Langley C.H."/>
            <person name="Lapoint R."/>
            <person name="Lazzaro B.P."/>
            <person name="Lee S.J."/>
            <person name="Levesque L."/>
            <person name="Li R."/>
            <person name="Lin C.F."/>
            <person name="Lin M.F."/>
            <person name="Lindblad-Toh K."/>
            <person name="Llopart A."/>
            <person name="Long M."/>
            <person name="Low L."/>
            <person name="Lozovsky E."/>
            <person name="Lu J."/>
            <person name="Luo M."/>
            <person name="Machado C.A."/>
            <person name="Makalowski W."/>
            <person name="Marzo M."/>
            <person name="Matsuda M."/>
            <person name="Matzkin L."/>
            <person name="McAllister B."/>
            <person name="McBride C.S."/>
            <person name="McKernan B."/>
            <person name="McKernan K."/>
            <person name="Mendez-Lago M."/>
            <person name="Minx P."/>
            <person name="Mollenhauer M.U."/>
            <person name="Montooth K."/>
            <person name="Mount S.M."/>
            <person name="Mu X."/>
            <person name="Myers E."/>
            <person name="Negre B."/>
            <person name="Newfeld S."/>
            <person name="Nielsen R."/>
            <person name="Noor M.A."/>
            <person name="O'Grady P."/>
            <person name="Pachter L."/>
            <person name="Papaceit M."/>
            <person name="Parisi M.J."/>
            <person name="Parisi M."/>
            <person name="Parts L."/>
            <person name="Pedersen J.S."/>
            <person name="Pesole G."/>
            <person name="Phillippy A.M."/>
            <person name="Ponting C.P."/>
            <person name="Pop M."/>
            <person name="Porcelli D."/>
            <person name="Powell J.R."/>
            <person name="Prohaska S."/>
            <person name="Pruitt K."/>
            <person name="Puig M."/>
            <person name="Quesneville H."/>
            <person name="Ram K.R."/>
            <person name="Rand D."/>
            <person name="Rasmussen M.D."/>
            <person name="Reed L.K."/>
            <person name="Reenan R."/>
            <person name="Reily A."/>
            <person name="Remington K.A."/>
            <person name="Rieger T.T."/>
            <person name="Ritchie M.G."/>
            <person name="Robin C."/>
            <person name="Rogers Y.H."/>
            <person name="Rohde C."/>
            <person name="Rozas J."/>
            <person name="Rubenfield M.J."/>
            <person name="Ruiz A."/>
            <person name="Russo S."/>
            <person name="Salzberg S.L."/>
            <person name="Sanchez-Gracia A."/>
            <person name="Saranga D.J."/>
            <person name="Sato H."/>
            <person name="Schaeffer S.W."/>
            <person name="Schatz M.C."/>
            <person name="Schlenke T."/>
            <person name="Schwartz R."/>
            <person name="Segarra C."/>
            <person name="Singh R.S."/>
            <person name="Sirot L."/>
            <person name="Sirota M."/>
            <person name="Sisneros N.B."/>
            <person name="Smith C.D."/>
            <person name="Smith T.F."/>
            <person name="Spieth J."/>
            <person name="Stage D.E."/>
            <person name="Stark A."/>
            <person name="Stephan W."/>
            <person name="Strausberg R.L."/>
            <person name="Strempel S."/>
            <person name="Sturgill D."/>
            <person name="Sutton G."/>
            <person name="Sutton G.G."/>
            <person name="Tao W."/>
            <person name="Teichmann S."/>
            <person name="Tobari Y.N."/>
            <person name="Tomimura Y."/>
            <person name="Tsolas J.M."/>
            <person name="Valente V.L."/>
            <person name="Venter E."/>
            <person name="Venter J.C."/>
            <person name="Vicario S."/>
            <person name="Vieira F.G."/>
            <person name="Vilella A.J."/>
            <person name="Villasante A."/>
            <person name="Walenz B."/>
            <person name="Wang J."/>
            <person name="Wasserman M."/>
            <person name="Watts T."/>
            <person name="Wilson D."/>
            <person name="Wilson R.K."/>
            <person name="Wing R.A."/>
            <person name="Wolfner M.F."/>
            <person name="Wong A."/>
            <person name="Wong G.K."/>
            <person name="Wu C.I."/>
            <person name="Wu G."/>
            <person name="Yamamoto D."/>
            <person name="Yang H.P."/>
            <person name="Yang S.P."/>
            <person name="Yorke J.A."/>
            <person name="Yoshida K."/>
            <person name="Zdobnov E."/>
            <person name="Zhang P."/>
            <person name="Zhang Y."/>
            <person name="Zimin A.V."/>
            <person name="Baldwin J."/>
            <person name="Abdouelleil A."/>
            <person name="Abdulkadir J."/>
            <person name="Abebe A."/>
            <person name="Abera B."/>
            <person name="Abreu J."/>
            <person name="Acer S.C."/>
            <person name="Aftuck L."/>
            <person name="Alexander A."/>
            <person name="An P."/>
            <person name="Anderson E."/>
            <person name="Anderson S."/>
            <person name="Arachi H."/>
            <person name="Azer M."/>
            <person name="Bachantsang P."/>
            <person name="Barry A."/>
            <person name="Bayul T."/>
            <person name="Berlin A."/>
            <person name="Bessette D."/>
            <person name="Bloom T."/>
            <person name="Blye J."/>
            <person name="Boguslavskiy L."/>
            <person name="Bonnet C."/>
            <person name="Boukhgalter B."/>
            <person name="Bourzgui I."/>
            <person name="Brown A."/>
            <person name="Cahill P."/>
            <person name="Channer S."/>
            <person name="Cheshatsang Y."/>
            <person name="Chuda L."/>
            <person name="Citroen M."/>
            <person name="Collymore A."/>
            <person name="Cooke P."/>
            <person name="Costello M."/>
            <person name="D'Aco K."/>
            <person name="Daza R."/>
            <person name="De Haan G."/>
            <person name="DeGray S."/>
            <person name="DeMaso C."/>
            <person name="Dhargay N."/>
            <person name="Dooley K."/>
            <person name="Dooley E."/>
            <person name="Doricent M."/>
            <person name="Dorje P."/>
            <person name="Dorjee K."/>
            <person name="Dupes A."/>
            <person name="Elong R."/>
            <person name="Falk J."/>
            <person name="Farina A."/>
            <person name="Faro S."/>
            <person name="Ferguson D."/>
            <person name="Fisher S."/>
            <person name="Foley C.D."/>
            <person name="Franke A."/>
            <person name="Friedrich D."/>
            <person name="Gadbois L."/>
            <person name="Gearin G."/>
            <person name="Gearin C.R."/>
            <person name="Giannoukos G."/>
            <person name="Goode T."/>
            <person name="Graham J."/>
            <person name="Grandbois E."/>
            <person name="Grewal S."/>
            <person name="Gyaltsen K."/>
            <person name="Hafez N."/>
            <person name="Hagos B."/>
            <person name="Hall J."/>
            <person name="Henson C."/>
            <person name="Hollinger A."/>
            <person name="Honan T."/>
            <person name="Huard M.D."/>
            <person name="Hughes L."/>
            <person name="Hurhula B."/>
            <person name="Husby M.E."/>
            <person name="Kamat A."/>
            <person name="Kanga B."/>
            <person name="Kashin S."/>
            <person name="Khazanovich D."/>
            <person name="Kisner P."/>
            <person name="Lance K."/>
            <person name="Lara M."/>
            <person name="Lee W."/>
            <person name="Lennon N."/>
            <person name="Letendre F."/>
            <person name="LeVine R."/>
            <person name="Lipovsky A."/>
            <person name="Liu X."/>
            <person name="Liu J."/>
            <person name="Liu S."/>
            <person name="Lokyitsang T."/>
            <person name="Lokyitsang Y."/>
            <person name="Lubonja R."/>
            <person name="Lui A."/>
            <person name="MacDonald P."/>
            <person name="Magnisalis V."/>
            <person name="Maru K."/>
            <person name="Matthews C."/>
            <person name="McCusker W."/>
            <person name="McDonough S."/>
            <person name="Mehta T."/>
            <person name="Meldrim J."/>
            <person name="Meneus L."/>
            <person name="Mihai O."/>
            <person name="Mihalev A."/>
            <person name="Mihova T."/>
            <person name="Mittelman R."/>
            <person name="Mlenga V."/>
            <person name="Montmayeur A."/>
            <person name="Mulrain L."/>
            <person name="Navidi A."/>
            <person name="Naylor J."/>
            <person name="Negash T."/>
            <person name="Nguyen T."/>
            <person name="Nguyen N."/>
            <person name="Nicol R."/>
            <person name="Norbu C."/>
            <person name="Norbu N."/>
            <person name="Novod N."/>
            <person name="O'Neill B."/>
            <person name="Osman S."/>
            <person name="Markiewicz E."/>
            <person name="Oyono O.L."/>
            <person name="Patti C."/>
            <person name="Phunkhang P."/>
            <person name="Pierre F."/>
            <person name="Priest M."/>
            <person name="Raghuraman S."/>
            <person name="Rege F."/>
            <person name="Reyes R."/>
            <person name="Rise C."/>
            <person name="Rogov P."/>
            <person name="Ross K."/>
            <person name="Ryan E."/>
            <person name="Settipalli S."/>
            <person name="Shea T."/>
            <person name="Sherpa N."/>
            <person name="Shi L."/>
            <person name="Shih D."/>
            <person name="Sparrow T."/>
            <person name="Spaulding J."/>
            <person name="Stalker J."/>
            <person name="Stange-Thomann N."/>
            <person name="Stavropoulos S."/>
            <person name="Stone C."/>
            <person name="Strader C."/>
            <person name="Tesfaye S."/>
            <person name="Thomson T."/>
            <person name="Thoulutsang Y."/>
            <person name="Thoulutsang D."/>
            <person name="Topham K."/>
            <person name="Topping I."/>
            <person name="Tsamla T."/>
            <person name="Vassiliev H."/>
            <person name="Vo A."/>
            <person name="Wangchuk T."/>
            <person name="Wangdi T."/>
            <person name="Weiand M."/>
            <person name="Wilkinson J."/>
            <person name="Wilson A."/>
            <person name="Yadav S."/>
            <person name="Young G."/>
            <person name="Yu Q."/>
            <person name="Zembek L."/>
            <person name="Zhong D."/>
            <person name="Zimmer A."/>
            <person name="Zwirko Z."/>
            <person name="Jaffe D.B."/>
            <person name="Alvarez P."/>
            <person name="Brockman W."/>
            <person name="Butler J."/>
            <person name="Chin C."/>
            <person name="Gnerre S."/>
            <person name="Grabherr M."/>
            <person name="Kleber M."/>
            <person name="Mauceli E."/>
            <person name="MacCallum I."/>
        </authorList>
    </citation>
    <scope>NUCLEOTIDE SEQUENCE [LARGE SCALE GENOMIC DNA]</scope>
    <source>
        <strain evidence="3">Tucson 15010-1051.87</strain>
    </source>
</reference>
<dbReference type="OrthoDB" id="7859583at2759"/>
<dbReference type="Proteomes" id="UP000008792">
    <property type="component" value="Unassembled WGS sequence"/>
</dbReference>
<accession>A0A0Q9WE30</accession>
<dbReference type="SMART" id="SM00697">
    <property type="entry name" value="DM8"/>
    <property type="match status" value="1"/>
</dbReference>
<evidence type="ECO:0000313" key="2">
    <source>
        <dbReference type="EMBL" id="KRF78560.1"/>
    </source>
</evidence>
<feature type="chain" id="PRO_5006386728" evidence="1">
    <location>
        <begin position="20"/>
        <end position="297"/>
    </location>
</feature>
<evidence type="ECO:0000256" key="1">
    <source>
        <dbReference type="SAM" id="SignalP"/>
    </source>
</evidence>
<dbReference type="InParanoid" id="A0A0Q9WE30"/>
<gene>
    <name evidence="2" type="primary">Dvir\GJ18744</name>
    <name evidence="2" type="ORF">Dvir_GJ18744</name>
</gene>